<dbReference type="AlphaFoldDB" id="A0A8H4VP26"/>
<dbReference type="EMBL" id="JAACJL010000031">
    <property type="protein sequence ID" value="KAF4616752.1"/>
    <property type="molecule type" value="Genomic_DNA"/>
</dbReference>
<dbReference type="Proteomes" id="UP000521872">
    <property type="component" value="Unassembled WGS sequence"/>
</dbReference>
<gene>
    <name evidence="2" type="ORF">D9613_008272</name>
</gene>
<name>A0A8H4VP26_9AGAR</name>
<reference evidence="2 3" key="1">
    <citation type="submission" date="2019-12" db="EMBL/GenBank/DDBJ databases">
        <authorList>
            <person name="Floudas D."/>
            <person name="Bentzer J."/>
            <person name="Ahren D."/>
            <person name="Johansson T."/>
            <person name="Persson P."/>
            <person name="Tunlid A."/>
        </authorList>
    </citation>
    <scope>NUCLEOTIDE SEQUENCE [LARGE SCALE GENOMIC DNA]</scope>
    <source>
        <strain evidence="2 3">CBS 102.39</strain>
    </source>
</reference>
<keyword evidence="3" id="KW-1185">Reference proteome</keyword>
<evidence type="ECO:0000313" key="3">
    <source>
        <dbReference type="Proteomes" id="UP000521872"/>
    </source>
</evidence>
<proteinExistence type="predicted"/>
<protein>
    <submittedName>
        <fullName evidence="2">Uncharacterized protein</fullName>
    </submittedName>
</protein>
<evidence type="ECO:0000313" key="2">
    <source>
        <dbReference type="EMBL" id="KAF4616752.1"/>
    </source>
</evidence>
<sequence length="273" mass="30691">MSEPTGTKRRRTGSPTSSTTTLRDDEANQGPSWSRLNALIAEAVEMAKLVKPTSADDAAVQQAHKLTNSLLNVLPGRIKSRENTAQILNYEYQKLLLQTSVRALQQHIIRDPIDGWEEQGAMGQEIWDTLIDWFDLIWGELTEEDVNLAVIENCLVVCSNALVGMYAIDCRAELSESEPTAYLCDEEDNTICDESLSQAIVWMWRELLVIAASRNQPTKSILGTINRLGLTDKVCALFRKGKEEKNPDGYTFWDAHWTDDMKEAAAKVRLGFR</sequence>
<evidence type="ECO:0000256" key="1">
    <source>
        <dbReference type="SAM" id="MobiDB-lite"/>
    </source>
</evidence>
<organism evidence="2 3">
    <name type="scientific">Agrocybe pediades</name>
    <dbReference type="NCBI Taxonomy" id="84607"/>
    <lineage>
        <taxon>Eukaryota</taxon>
        <taxon>Fungi</taxon>
        <taxon>Dikarya</taxon>
        <taxon>Basidiomycota</taxon>
        <taxon>Agaricomycotina</taxon>
        <taxon>Agaricomycetes</taxon>
        <taxon>Agaricomycetidae</taxon>
        <taxon>Agaricales</taxon>
        <taxon>Agaricineae</taxon>
        <taxon>Strophariaceae</taxon>
        <taxon>Agrocybe</taxon>
    </lineage>
</organism>
<accession>A0A8H4VP26</accession>
<comment type="caution">
    <text evidence="2">The sequence shown here is derived from an EMBL/GenBank/DDBJ whole genome shotgun (WGS) entry which is preliminary data.</text>
</comment>
<feature type="region of interest" description="Disordered" evidence="1">
    <location>
        <begin position="1"/>
        <end position="30"/>
    </location>
</feature>